<organism evidence="2 3">
    <name type="scientific">Fomitopsis schrenkii</name>
    <name type="common">Brown rot fungus</name>
    <dbReference type="NCBI Taxonomy" id="2126942"/>
    <lineage>
        <taxon>Eukaryota</taxon>
        <taxon>Fungi</taxon>
        <taxon>Dikarya</taxon>
        <taxon>Basidiomycota</taxon>
        <taxon>Agaricomycotina</taxon>
        <taxon>Agaricomycetes</taxon>
        <taxon>Polyporales</taxon>
        <taxon>Fomitopsis</taxon>
    </lineage>
</organism>
<gene>
    <name evidence="2" type="ORF">FOMPIDRAFT_1049969</name>
</gene>
<accession>S8EA19</accession>
<dbReference type="EMBL" id="KE504151">
    <property type="protein sequence ID" value="EPT00139.1"/>
    <property type="molecule type" value="Genomic_DNA"/>
</dbReference>
<dbReference type="OrthoDB" id="10510576at2759"/>
<dbReference type="AlphaFoldDB" id="S8EA19"/>
<name>S8EA19_FOMSC</name>
<feature type="compositionally biased region" description="Low complexity" evidence="1">
    <location>
        <begin position="32"/>
        <end position="43"/>
    </location>
</feature>
<keyword evidence="3" id="KW-1185">Reference proteome</keyword>
<dbReference type="HOGENOM" id="CLU_2183995_0_0_1"/>
<feature type="region of interest" description="Disordered" evidence="1">
    <location>
        <begin position="19"/>
        <end position="49"/>
    </location>
</feature>
<evidence type="ECO:0000256" key="1">
    <source>
        <dbReference type="SAM" id="MobiDB-lite"/>
    </source>
</evidence>
<dbReference type="Proteomes" id="UP000015241">
    <property type="component" value="Unassembled WGS sequence"/>
</dbReference>
<evidence type="ECO:0000313" key="3">
    <source>
        <dbReference type="Proteomes" id="UP000015241"/>
    </source>
</evidence>
<reference evidence="2 3" key="1">
    <citation type="journal article" date="2012" name="Science">
        <title>The Paleozoic origin of enzymatic lignin decomposition reconstructed from 31 fungal genomes.</title>
        <authorList>
            <person name="Floudas D."/>
            <person name="Binder M."/>
            <person name="Riley R."/>
            <person name="Barry K."/>
            <person name="Blanchette R.A."/>
            <person name="Henrissat B."/>
            <person name="Martinez A.T."/>
            <person name="Otillar R."/>
            <person name="Spatafora J.W."/>
            <person name="Yadav J.S."/>
            <person name="Aerts A."/>
            <person name="Benoit I."/>
            <person name="Boyd A."/>
            <person name="Carlson A."/>
            <person name="Copeland A."/>
            <person name="Coutinho P.M."/>
            <person name="de Vries R.P."/>
            <person name="Ferreira P."/>
            <person name="Findley K."/>
            <person name="Foster B."/>
            <person name="Gaskell J."/>
            <person name="Glotzer D."/>
            <person name="Gorecki P."/>
            <person name="Heitman J."/>
            <person name="Hesse C."/>
            <person name="Hori C."/>
            <person name="Igarashi K."/>
            <person name="Jurgens J.A."/>
            <person name="Kallen N."/>
            <person name="Kersten P."/>
            <person name="Kohler A."/>
            <person name="Kuees U."/>
            <person name="Kumar T.K.A."/>
            <person name="Kuo A."/>
            <person name="LaButti K."/>
            <person name="Larrondo L.F."/>
            <person name="Lindquist E."/>
            <person name="Ling A."/>
            <person name="Lombard V."/>
            <person name="Lucas S."/>
            <person name="Lundell T."/>
            <person name="Martin R."/>
            <person name="McLaughlin D.J."/>
            <person name="Morgenstern I."/>
            <person name="Morin E."/>
            <person name="Murat C."/>
            <person name="Nagy L.G."/>
            <person name="Nolan M."/>
            <person name="Ohm R.A."/>
            <person name="Patyshakuliyeva A."/>
            <person name="Rokas A."/>
            <person name="Ruiz-Duenas F.J."/>
            <person name="Sabat G."/>
            <person name="Salamov A."/>
            <person name="Samejima M."/>
            <person name="Schmutz J."/>
            <person name="Slot J.C."/>
            <person name="St John F."/>
            <person name="Stenlid J."/>
            <person name="Sun H."/>
            <person name="Sun S."/>
            <person name="Syed K."/>
            <person name="Tsang A."/>
            <person name="Wiebenga A."/>
            <person name="Young D."/>
            <person name="Pisabarro A."/>
            <person name="Eastwood D.C."/>
            <person name="Martin F."/>
            <person name="Cullen D."/>
            <person name="Grigoriev I.V."/>
            <person name="Hibbett D.S."/>
        </authorList>
    </citation>
    <scope>NUCLEOTIDE SEQUENCE</scope>
    <source>
        <strain evidence="3">FP-58527</strain>
    </source>
</reference>
<proteinExistence type="predicted"/>
<protein>
    <submittedName>
        <fullName evidence="2">Uncharacterized protein</fullName>
    </submittedName>
</protein>
<sequence>MLDKANACLADGQKLMESTKEKLRAKTGGAVEGSSGRSGQGESATTADGVAITIDKESVKNLSRSELEQLAINLHETNILQSRDNDFAFRIFFKLLYQVRDISGTANEN</sequence>
<evidence type="ECO:0000313" key="2">
    <source>
        <dbReference type="EMBL" id="EPT00139.1"/>
    </source>
</evidence>
<dbReference type="InParanoid" id="S8EA19"/>